<evidence type="ECO:0000256" key="2">
    <source>
        <dbReference type="ARBA" id="ARBA00022692"/>
    </source>
</evidence>
<dbReference type="NCBIfam" id="TIGR01352">
    <property type="entry name" value="tonB_Cterm"/>
    <property type="match status" value="1"/>
</dbReference>
<evidence type="ECO:0000313" key="8">
    <source>
        <dbReference type="Proteomes" id="UP001548713"/>
    </source>
</evidence>
<evidence type="ECO:0000259" key="6">
    <source>
        <dbReference type="PROSITE" id="PS52015"/>
    </source>
</evidence>
<dbReference type="RefSeq" id="WP_353982434.1">
    <property type="nucleotide sequence ID" value="NZ_JBEWLY010000004.1"/>
</dbReference>
<dbReference type="InterPro" id="IPR006260">
    <property type="entry name" value="TonB/TolA_C"/>
</dbReference>
<dbReference type="InterPro" id="IPR037682">
    <property type="entry name" value="TonB_C"/>
</dbReference>
<feature type="signal peptide" evidence="5">
    <location>
        <begin position="1"/>
        <end position="27"/>
    </location>
</feature>
<keyword evidence="3" id="KW-1133">Transmembrane helix</keyword>
<evidence type="ECO:0000313" key="7">
    <source>
        <dbReference type="EMBL" id="MET1754023.1"/>
    </source>
</evidence>
<feature type="domain" description="TonB C-terminal" evidence="6">
    <location>
        <begin position="201"/>
        <end position="294"/>
    </location>
</feature>
<dbReference type="Pfam" id="PF03544">
    <property type="entry name" value="TonB_C"/>
    <property type="match status" value="1"/>
</dbReference>
<name>A0ABV2CWP2_9SPHN</name>
<dbReference type="Proteomes" id="UP001548713">
    <property type="component" value="Unassembled WGS sequence"/>
</dbReference>
<comment type="caution">
    <text evidence="7">The sequence shown here is derived from an EMBL/GenBank/DDBJ whole genome shotgun (WGS) entry which is preliminary data.</text>
</comment>
<comment type="subcellular location">
    <subcellularLocation>
        <location evidence="1">Membrane</location>
        <topology evidence="1">Single-pass membrane protein</topology>
    </subcellularLocation>
</comment>
<dbReference type="EMBL" id="JBEWLY010000004">
    <property type="protein sequence ID" value="MET1754023.1"/>
    <property type="molecule type" value="Genomic_DNA"/>
</dbReference>
<proteinExistence type="predicted"/>
<gene>
    <name evidence="7" type="ORF">ABVV53_00880</name>
</gene>
<evidence type="ECO:0000256" key="1">
    <source>
        <dbReference type="ARBA" id="ARBA00004167"/>
    </source>
</evidence>
<keyword evidence="4" id="KW-0472">Membrane</keyword>
<evidence type="ECO:0000256" key="5">
    <source>
        <dbReference type="SAM" id="SignalP"/>
    </source>
</evidence>
<organism evidence="7 8">
    <name type="scientific">Novosphingobium kalidii</name>
    <dbReference type="NCBI Taxonomy" id="3230299"/>
    <lineage>
        <taxon>Bacteria</taxon>
        <taxon>Pseudomonadati</taxon>
        <taxon>Pseudomonadota</taxon>
        <taxon>Alphaproteobacteria</taxon>
        <taxon>Sphingomonadales</taxon>
        <taxon>Sphingomonadaceae</taxon>
        <taxon>Novosphingobium</taxon>
    </lineage>
</organism>
<keyword evidence="5" id="KW-0732">Signal</keyword>
<sequence length="294" mass="32350">MTGQVRRKLLLAAAVISASANPSGAMASTTAGLEPTGPWNVHYAAQSCMLLRGYGDATKPDLLMMERFEPSDRFQLVLISDQLRYYEQGSMLRLRYGDGERIIVKGAMPGKADDGRASLTISSTAIRPWPESEEDEPERLSITPEQEAAATSLTVSFRGRDVTFRTGPLDKAFAALRKCTDDLVRSWGLDPVQQSRLSAPAKPLSKPRSWITSSAYPRSMILLRKQGLVNFRLSVNETGTPTACQIQRSYSDEAFDKVTCELLMRNARFSPALDESGKAVPSYFVSGVRFIIAT</sequence>
<keyword evidence="8" id="KW-1185">Reference proteome</keyword>
<evidence type="ECO:0000256" key="4">
    <source>
        <dbReference type="ARBA" id="ARBA00023136"/>
    </source>
</evidence>
<protein>
    <submittedName>
        <fullName evidence="7">TonB family protein</fullName>
    </submittedName>
</protein>
<keyword evidence="2" id="KW-0812">Transmembrane</keyword>
<accession>A0ABV2CWP2</accession>
<feature type="chain" id="PRO_5046121574" evidence="5">
    <location>
        <begin position="28"/>
        <end position="294"/>
    </location>
</feature>
<dbReference type="SUPFAM" id="SSF74653">
    <property type="entry name" value="TolA/TonB C-terminal domain"/>
    <property type="match status" value="1"/>
</dbReference>
<dbReference type="PROSITE" id="PS52015">
    <property type="entry name" value="TONB_CTD"/>
    <property type="match status" value="1"/>
</dbReference>
<dbReference type="Gene3D" id="3.30.1150.10">
    <property type="match status" value="1"/>
</dbReference>
<reference evidence="7 8" key="1">
    <citation type="submission" date="2024-07" db="EMBL/GenBank/DDBJ databases">
        <title>Novosphingobium kalidii RD2P27.</title>
        <authorList>
            <person name="Sun J.-Q."/>
        </authorList>
    </citation>
    <scope>NUCLEOTIDE SEQUENCE [LARGE SCALE GENOMIC DNA]</scope>
    <source>
        <strain evidence="7 8">RD2P27</strain>
    </source>
</reference>
<evidence type="ECO:0000256" key="3">
    <source>
        <dbReference type="ARBA" id="ARBA00022989"/>
    </source>
</evidence>